<dbReference type="EMBL" id="CAJNOH010002658">
    <property type="protein sequence ID" value="CAF1304825.1"/>
    <property type="molecule type" value="Genomic_DNA"/>
</dbReference>
<keyword evidence="1" id="KW-0106">Calcium</keyword>
<dbReference type="EMBL" id="CAJNOL010003907">
    <property type="protein sequence ID" value="CAF1576902.1"/>
    <property type="molecule type" value="Genomic_DNA"/>
</dbReference>
<evidence type="ECO:0000313" key="4">
    <source>
        <dbReference type="EMBL" id="CAF1305020.1"/>
    </source>
</evidence>
<dbReference type="Proteomes" id="UP000663864">
    <property type="component" value="Unassembled WGS sequence"/>
</dbReference>
<dbReference type="Proteomes" id="UP000663870">
    <property type="component" value="Unassembled WGS sequence"/>
</dbReference>
<evidence type="ECO:0000313" key="7">
    <source>
        <dbReference type="EMBL" id="CAF1576902.1"/>
    </source>
</evidence>
<evidence type="ECO:0000313" key="6">
    <source>
        <dbReference type="EMBL" id="CAF1576758.1"/>
    </source>
</evidence>
<dbReference type="AlphaFoldDB" id="A0A815DYV9"/>
<protein>
    <recommendedName>
        <fullName evidence="2">EF-hand domain-containing protein</fullName>
    </recommendedName>
</protein>
<keyword evidence="9" id="KW-1185">Reference proteome</keyword>
<dbReference type="Gene3D" id="1.10.238.10">
    <property type="entry name" value="EF-hand"/>
    <property type="match status" value="2"/>
</dbReference>
<feature type="domain" description="EF-hand" evidence="2">
    <location>
        <begin position="58"/>
        <end position="85"/>
    </location>
</feature>
<gene>
    <name evidence="6" type="ORF">JXQ802_LOCUS45772</name>
    <name evidence="7" type="ORF">JXQ802_LOCUS45788</name>
    <name evidence="3" type="ORF">PYM288_LOCUS30107</name>
    <name evidence="4" type="ORF">PYM288_LOCUS30117</name>
    <name evidence="5" type="ORF">ZHD862_LOCUS31638</name>
</gene>
<accession>A0A815DYV9</accession>
<reference evidence="4" key="1">
    <citation type="submission" date="2021-02" db="EMBL/GenBank/DDBJ databases">
        <authorList>
            <person name="Nowell W R."/>
        </authorList>
    </citation>
    <scope>NUCLEOTIDE SEQUENCE</scope>
</reference>
<evidence type="ECO:0000259" key="2">
    <source>
        <dbReference type="PROSITE" id="PS50222"/>
    </source>
</evidence>
<organism evidence="4 8">
    <name type="scientific">Rotaria sordida</name>
    <dbReference type="NCBI Taxonomy" id="392033"/>
    <lineage>
        <taxon>Eukaryota</taxon>
        <taxon>Metazoa</taxon>
        <taxon>Spiralia</taxon>
        <taxon>Gnathifera</taxon>
        <taxon>Rotifera</taxon>
        <taxon>Eurotatoria</taxon>
        <taxon>Bdelloidea</taxon>
        <taxon>Philodinida</taxon>
        <taxon>Philodinidae</taxon>
        <taxon>Rotaria</taxon>
    </lineage>
</organism>
<evidence type="ECO:0000313" key="3">
    <source>
        <dbReference type="EMBL" id="CAF1304825.1"/>
    </source>
</evidence>
<dbReference type="InterPro" id="IPR018247">
    <property type="entry name" value="EF_Hand_1_Ca_BS"/>
</dbReference>
<dbReference type="EMBL" id="CAJNOH010002664">
    <property type="protein sequence ID" value="CAF1305020.1"/>
    <property type="molecule type" value="Genomic_DNA"/>
</dbReference>
<dbReference type="InterPro" id="IPR011992">
    <property type="entry name" value="EF-hand-dom_pair"/>
</dbReference>
<evidence type="ECO:0000313" key="9">
    <source>
        <dbReference type="Proteomes" id="UP000663870"/>
    </source>
</evidence>
<dbReference type="EMBL" id="CAJNOT010003226">
    <property type="protein sequence ID" value="CAF1371821.1"/>
    <property type="molecule type" value="Genomic_DNA"/>
</dbReference>
<dbReference type="PRINTS" id="PR00450">
    <property type="entry name" value="RECOVERIN"/>
</dbReference>
<dbReference type="PROSITE" id="PS00018">
    <property type="entry name" value="EF_HAND_1"/>
    <property type="match status" value="1"/>
</dbReference>
<sequence length="175" mass="20218">MSATPTIKLGTGRELTAEDMEEFWRENPDGIMTDATYKKFYQKQKEDSIVRKFPREIAFALFDSNNDKKIDFVEFLMANAFASSNSRREALDYLFDLCDTSLDERMDMIELAAFNAIIASSVKETQNVSAYETMKVAGKIFNFIGLNAEKKLTKEQFIKECEKVPLIKRMFKIKK</sequence>
<dbReference type="EMBL" id="CAJNOL010003900">
    <property type="protein sequence ID" value="CAF1576758.1"/>
    <property type="molecule type" value="Genomic_DNA"/>
</dbReference>
<evidence type="ECO:0000313" key="8">
    <source>
        <dbReference type="Proteomes" id="UP000663854"/>
    </source>
</evidence>
<dbReference type="PROSITE" id="PS50222">
    <property type="entry name" value="EF_HAND_2"/>
    <property type="match status" value="1"/>
</dbReference>
<dbReference type="Proteomes" id="UP000663854">
    <property type="component" value="Unassembled WGS sequence"/>
</dbReference>
<dbReference type="SUPFAM" id="SSF47473">
    <property type="entry name" value="EF-hand"/>
    <property type="match status" value="1"/>
</dbReference>
<evidence type="ECO:0000256" key="1">
    <source>
        <dbReference type="ARBA" id="ARBA00022837"/>
    </source>
</evidence>
<comment type="caution">
    <text evidence="4">The sequence shown here is derived from an EMBL/GenBank/DDBJ whole genome shotgun (WGS) entry which is preliminary data.</text>
</comment>
<proteinExistence type="predicted"/>
<name>A0A815DYV9_9BILA</name>
<dbReference type="InterPro" id="IPR002048">
    <property type="entry name" value="EF_hand_dom"/>
</dbReference>
<dbReference type="GO" id="GO:0005509">
    <property type="term" value="F:calcium ion binding"/>
    <property type="evidence" value="ECO:0007669"/>
    <property type="project" value="InterPro"/>
</dbReference>
<evidence type="ECO:0000313" key="5">
    <source>
        <dbReference type="EMBL" id="CAF1371821.1"/>
    </source>
</evidence>